<dbReference type="AlphaFoldDB" id="A0A7Y4LXL3"/>
<dbReference type="GO" id="GO:0050660">
    <property type="term" value="F:flavin adenine dinucleotide binding"/>
    <property type="evidence" value="ECO:0007669"/>
    <property type="project" value="TreeGrafter"/>
</dbReference>
<comment type="caution">
    <text evidence="2">The sequence shown here is derived from an EMBL/GenBank/DDBJ whole genome shotgun (WGS) entry which is preliminary data.</text>
</comment>
<dbReference type="Proteomes" id="UP000544122">
    <property type="component" value="Unassembled WGS sequence"/>
</dbReference>
<protein>
    <submittedName>
        <fullName evidence="2">NAD(P)-binding domain-containing protein</fullName>
    </submittedName>
</protein>
<organism evidence="2 3">
    <name type="scientific">Bradyrhizobium australiense</name>
    <dbReference type="NCBI Taxonomy" id="2721161"/>
    <lineage>
        <taxon>Bacteria</taxon>
        <taxon>Pseudomonadati</taxon>
        <taxon>Pseudomonadota</taxon>
        <taxon>Alphaproteobacteria</taxon>
        <taxon>Hyphomicrobiales</taxon>
        <taxon>Nitrobacteraceae</taxon>
        <taxon>Bradyrhizobium</taxon>
    </lineage>
</organism>
<dbReference type="InterPro" id="IPR036188">
    <property type="entry name" value="FAD/NAD-bd_sf"/>
</dbReference>
<dbReference type="PANTHER" id="PTHR43539:SF78">
    <property type="entry name" value="FLAVIN-CONTAINING MONOOXYGENASE"/>
    <property type="match status" value="1"/>
</dbReference>
<name>A0A7Y4LXL3_9BRAD</name>
<dbReference type="RefSeq" id="WP_171581553.1">
    <property type="nucleotide sequence ID" value="NZ_JAAVLX010000007.1"/>
</dbReference>
<dbReference type="GO" id="GO:0004497">
    <property type="term" value="F:monooxygenase activity"/>
    <property type="evidence" value="ECO:0007669"/>
    <property type="project" value="TreeGrafter"/>
</dbReference>
<proteinExistence type="predicted"/>
<dbReference type="EMBL" id="JAAVLX010000007">
    <property type="protein sequence ID" value="NOJ42316.1"/>
    <property type="molecule type" value="Genomic_DNA"/>
</dbReference>
<dbReference type="SUPFAM" id="SSF51905">
    <property type="entry name" value="FAD/NAD(P)-binding domain"/>
    <property type="match status" value="1"/>
</dbReference>
<dbReference type="PANTHER" id="PTHR43539">
    <property type="entry name" value="FLAVIN-BINDING MONOOXYGENASE-LIKE PROTEIN (AFU_ORTHOLOGUE AFUA_4G09220)"/>
    <property type="match status" value="1"/>
</dbReference>
<gene>
    <name evidence="2" type="ORF">HCN58_22450</name>
</gene>
<dbReference type="PRINTS" id="PR00411">
    <property type="entry name" value="PNDRDTASEI"/>
</dbReference>
<accession>A0A7Y4LXL3</accession>
<sequence>MPDEKIETLVIGGGQAGLVMSHRLKQRGLSHLVLERNRIAERWRSERWDGLKFQFPNWSVRLPEFPFPHSDPDGFSDTATIIKFIEAYADFVAPPIRCGVTVTRLSQREGGGFIADTTDGTIEAANVVVATGPYQRSAIPDLLRELPVFQVHASAYRNPEQLPPGAVLVAGAGASGAQIAEELLYAGRRVYLSVGRHRRLPRRYRSRDLIWWLAEMQLDQITPEERGPARLGPVISGAYGGRSIDFRDFAARGMILLGRLNAADGGVLDIAPGLDKSLGDGDMAFTTFLDTVDEYVKRRRLDLPEEPGARVTLPDPACVSTPLTRLDLAAEGISSIIWATGYGVDFGWIDIPVLDARGEAVHRNGISAVSGLYFLGLQWLSKMNSSFLSGVGDDAVVLADHILGRR</sequence>
<evidence type="ECO:0000313" key="3">
    <source>
        <dbReference type="Proteomes" id="UP000544122"/>
    </source>
</evidence>
<dbReference type="Gene3D" id="3.50.50.60">
    <property type="entry name" value="FAD/NAD(P)-binding domain"/>
    <property type="match status" value="2"/>
</dbReference>
<keyword evidence="1" id="KW-0560">Oxidoreductase</keyword>
<evidence type="ECO:0000256" key="1">
    <source>
        <dbReference type="ARBA" id="ARBA00023002"/>
    </source>
</evidence>
<dbReference type="InterPro" id="IPR050982">
    <property type="entry name" value="Auxin_biosynth/cation_transpt"/>
</dbReference>
<keyword evidence="3" id="KW-1185">Reference proteome</keyword>
<reference evidence="2 3" key="1">
    <citation type="submission" date="2020-03" db="EMBL/GenBank/DDBJ databases">
        <title>Bradyrhizobium diversity isolated from nodules of Indigofera sp.</title>
        <authorList>
            <person name="Klepa M."/>
            <person name="Helene L."/>
            <person name="Hungria M."/>
        </authorList>
    </citation>
    <scope>NUCLEOTIDE SEQUENCE [LARGE SCALE GENOMIC DNA]</scope>
    <source>
        <strain evidence="2 3">WSM 1791</strain>
    </source>
</reference>
<evidence type="ECO:0000313" key="2">
    <source>
        <dbReference type="EMBL" id="NOJ42316.1"/>
    </source>
</evidence>
<dbReference type="Pfam" id="PF13738">
    <property type="entry name" value="Pyr_redox_3"/>
    <property type="match status" value="1"/>
</dbReference>